<dbReference type="Pfam" id="PF03184">
    <property type="entry name" value="DDE_1"/>
    <property type="match status" value="1"/>
</dbReference>
<comment type="caution">
    <text evidence="2">The sequence shown here is derived from an EMBL/GenBank/DDBJ whole genome shotgun (WGS) entry which is preliminary data.</text>
</comment>
<name>A0A9W6X613_9STRA</name>
<evidence type="ECO:0000259" key="1">
    <source>
        <dbReference type="Pfam" id="PF03184"/>
    </source>
</evidence>
<organism evidence="2 3">
    <name type="scientific">Phytophthora fragariaefolia</name>
    <dbReference type="NCBI Taxonomy" id="1490495"/>
    <lineage>
        <taxon>Eukaryota</taxon>
        <taxon>Sar</taxon>
        <taxon>Stramenopiles</taxon>
        <taxon>Oomycota</taxon>
        <taxon>Peronosporomycetes</taxon>
        <taxon>Peronosporales</taxon>
        <taxon>Peronosporaceae</taxon>
        <taxon>Phytophthora</taxon>
    </lineage>
</organism>
<dbReference type="EMBL" id="BSXT01000679">
    <property type="protein sequence ID" value="GMF32217.1"/>
    <property type="molecule type" value="Genomic_DNA"/>
</dbReference>
<dbReference type="AlphaFoldDB" id="A0A9W6X613"/>
<dbReference type="OrthoDB" id="125935at2759"/>
<dbReference type="InterPro" id="IPR004875">
    <property type="entry name" value="DDE_SF_endonuclease_dom"/>
</dbReference>
<dbReference type="Proteomes" id="UP001165121">
    <property type="component" value="Unassembled WGS sequence"/>
</dbReference>
<evidence type="ECO:0000313" key="3">
    <source>
        <dbReference type="Proteomes" id="UP001165121"/>
    </source>
</evidence>
<gene>
    <name evidence="2" type="ORF">Pfra01_000759500</name>
</gene>
<reference evidence="2" key="1">
    <citation type="submission" date="2023-04" db="EMBL/GenBank/DDBJ databases">
        <title>Phytophthora fragariaefolia NBRC 109709.</title>
        <authorList>
            <person name="Ichikawa N."/>
            <person name="Sato H."/>
            <person name="Tonouchi N."/>
        </authorList>
    </citation>
    <scope>NUCLEOTIDE SEQUENCE</scope>
    <source>
        <strain evidence="2">NBRC 109709</strain>
    </source>
</reference>
<dbReference type="GO" id="GO:0003676">
    <property type="term" value="F:nucleic acid binding"/>
    <property type="evidence" value="ECO:0007669"/>
    <property type="project" value="InterPro"/>
</dbReference>
<sequence>MLLADSSGTKYPPMLVYKCNPSKVPQTAAENIRQRNGFSVGMWRDMELLQIETGMHIYCNPKGWFNEDLAINFLRHYVARRENPSKPILLLWDDFSGHWTPEVISYAKSINVFLERVSPNCTAVCQSADIAWMKPPKDRLRGMWVTSIRDQLRNRVPDQPFSIKAPDRVLMVHWMHNTWSDISASTICNGFRKGGYIEKSTSTVVVREPSPLRADGEGDVVQLLEESGILDTEVGIIDSDDDFDQP</sequence>
<proteinExistence type="predicted"/>
<keyword evidence="3" id="KW-1185">Reference proteome</keyword>
<protein>
    <submittedName>
        <fullName evidence="2">Unnamed protein product</fullName>
    </submittedName>
</protein>
<accession>A0A9W6X613</accession>
<feature type="domain" description="DDE-1" evidence="1">
    <location>
        <begin position="7"/>
        <end position="191"/>
    </location>
</feature>
<evidence type="ECO:0000313" key="2">
    <source>
        <dbReference type="EMBL" id="GMF32217.1"/>
    </source>
</evidence>